<evidence type="ECO:0000256" key="1">
    <source>
        <dbReference type="ARBA" id="ARBA00023015"/>
    </source>
</evidence>
<reference evidence="5 6" key="2">
    <citation type="journal article" date="2022" name="Arch. Microbiol.">
        <title>Rhodococcus pseudokoreensis sp. nov. isolated from the rhizosphere of young M26 apple rootstocks.</title>
        <authorList>
            <person name="Kampfer P."/>
            <person name="Glaeser S.P."/>
            <person name="Blom J."/>
            <person name="Wolf J."/>
            <person name="Benning S."/>
            <person name="Schloter M."/>
            <person name="Neumann-Schaal M."/>
        </authorList>
    </citation>
    <scope>NUCLEOTIDE SEQUENCE [LARGE SCALE GENOMIC DNA]</scope>
    <source>
        <strain evidence="5 6">R79</strain>
    </source>
</reference>
<dbReference type="Pfam" id="PF12833">
    <property type="entry name" value="HTH_18"/>
    <property type="match status" value="1"/>
</dbReference>
<dbReference type="EMBL" id="CP070615">
    <property type="protein sequence ID" value="QSE87691.1"/>
    <property type="molecule type" value="Genomic_DNA"/>
</dbReference>
<evidence type="ECO:0000313" key="6">
    <source>
        <dbReference type="Proteomes" id="UP000662986"/>
    </source>
</evidence>
<dbReference type="PANTHER" id="PTHR46796">
    <property type="entry name" value="HTH-TYPE TRANSCRIPTIONAL ACTIVATOR RHAS-RELATED"/>
    <property type="match status" value="1"/>
</dbReference>
<evidence type="ECO:0000256" key="3">
    <source>
        <dbReference type="ARBA" id="ARBA00023163"/>
    </source>
</evidence>
<dbReference type="Proteomes" id="UP000662986">
    <property type="component" value="Plasmid unnamed4"/>
</dbReference>
<keyword evidence="5" id="KW-0614">Plasmid</keyword>
<dbReference type="InterPro" id="IPR050204">
    <property type="entry name" value="AraC_XylS_family_regulators"/>
</dbReference>
<keyword evidence="3" id="KW-0804">Transcription</keyword>
<dbReference type="SMART" id="SM00342">
    <property type="entry name" value="HTH_ARAC"/>
    <property type="match status" value="1"/>
</dbReference>
<reference evidence="5 6" key="1">
    <citation type="journal article" date="2021" name="Microbiol. Resour. Announc.">
        <title>Complete Genome Sequences of Two Rhodococcus sp. Strains with Large and Linear Chromosomes, Isolated from Apple Rhizosphere.</title>
        <authorList>
            <person name="Benning S."/>
            <person name="Brugnone N."/>
            <person name="Siani R."/>
            <person name="Kublik S."/>
            <person name="Schloter M."/>
            <person name="Rad V."/>
        </authorList>
    </citation>
    <scope>NUCLEOTIDE SEQUENCE [LARGE SCALE GENOMIC DNA]</scope>
    <source>
        <strain evidence="5 6">R79</strain>
    </source>
</reference>
<accession>A0A974VYS6</accession>
<evidence type="ECO:0000256" key="2">
    <source>
        <dbReference type="ARBA" id="ARBA00023125"/>
    </source>
</evidence>
<proteinExistence type="predicted"/>
<dbReference type="Gene3D" id="1.10.10.60">
    <property type="entry name" value="Homeodomain-like"/>
    <property type="match status" value="1"/>
</dbReference>
<keyword evidence="1" id="KW-0805">Transcription regulation</keyword>
<geneLocation type="plasmid" evidence="5 6">
    <name>unnamed4</name>
</geneLocation>
<dbReference type="PROSITE" id="PS01124">
    <property type="entry name" value="HTH_ARAC_FAMILY_2"/>
    <property type="match status" value="1"/>
</dbReference>
<organism evidence="5 6">
    <name type="scientific">Rhodococcus pseudokoreensis</name>
    <dbReference type="NCBI Taxonomy" id="2811421"/>
    <lineage>
        <taxon>Bacteria</taxon>
        <taxon>Bacillati</taxon>
        <taxon>Actinomycetota</taxon>
        <taxon>Actinomycetes</taxon>
        <taxon>Mycobacteriales</taxon>
        <taxon>Nocardiaceae</taxon>
        <taxon>Rhodococcus</taxon>
    </lineage>
</organism>
<feature type="domain" description="HTH araC/xylS-type" evidence="4">
    <location>
        <begin position="142"/>
        <end position="240"/>
    </location>
</feature>
<evidence type="ECO:0000313" key="5">
    <source>
        <dbReference type="EMBL" id="QSE87691.1"/>
    </source>
</evidence>
<evidence type="ECO:0000259" key="4">
    <source>
        <dbReference type="PROSITE" id="PS01124"/>
    </source>
</evidence>
<dbReference type="RefSeq" id="WP_206004468.1">
    <property type="nucleotide sequence ID" value="NZ_CP070615.1"/>
</dbReference>
<dbReference type="InterPro" id="IPR018060">
    <property type="entry name" value="HTH_AraC"/>
</dbReference>
<sequence length="249" mass="25518">MTDTRWRGGALIRPGILAFAGSIGTTTSHSHHAVQVMTADTPLTVADGSGARHCGTQVVVPPDTAHHIETGAAHGVVVFLDPDTAAGRAAGHRAHRFGWAGGPPLPAPATVDGDLGALVAVMVGALVPDSAPAPPARHPSVTAALALLPALVADGPVTTTDLAARVGLSTSRLTHLFGAQVGLPLRRYVLWTRLMIAVTEVGAGRDLTTAAHAAGFADSAHLTRTCRNIFGLPPSALSRTVTWDTDPPR</sequence>
<keyword evidence="6" id="KW-1185">Reference proteome</keyword>
<protein>
    <submittedName>
        <fullName evidence="5">AraC family transcriptional regulator</fullName>
    </submittedName>
</protein>
<gene>
    <name evidence="5" type="ORF">JWS13_03325</name>
</gene>
<name>A0A974VYS6_9NOCA</name>
<keyword evidence="2" id="KW-0238">DNA-binding</keyword>